<evidence type="ECO:0000256" key="11">
    <source>
        <dbReference type="ARBA" id="ARBA00022840"/>
    </source>
</evidence>
<dbReference type="SMART" id="SM00304">
    <property type="entry name" value="HAMP"/>
    <property type="match status" value="1"/>
</dbReference>
<dbReference type="InterPro" id="IPR005467">
    <property type="entry name" value="His_kinase_dom"/>
</dbReference>
<dbReference type="PROSITE" id="PS50885">
    <property type="entry name" value="HAMP"/>
    <property type="match status" value="1"/>
</dbReference>
<dbReference type="Pfam" id="PF00512">
    <property type="entry name" value="HisKA"/>
    <property type="match status" value="1"/>
</dbReference>
<dbReference type="Gene3D" id="3.30.565.10">
    <property type="entry name" value="Histidine kinase-like ATPase, C-terminal domain"/>
    <property type="match status" value="1"/>
</dbReference>
<dbReference type="SUPFAM" id="SSF55874">
    <property type="entry name" value="ATPase domain of HSP90 chaperone/DNA topoisomerase II/histidine kinase"/>
    <property type="match status" value="1"/>
</dbReference>
<dbReference type="Gene3D" id="1.10.287.130">
    <property type="match status" value="1"/>
</dbReference>
<keyword evidence="14 17" id="KW-0472">Membrane</keyword>
<name>A0AB39V023_9GAMM</name>
<feature type="domain" description="HPt" evidence="21">
    <location>
        <begin position="844"/>
        <end position="936"/>
    </location>
</feature>
<dbReference type="PANTHER" id="PTHR45339">
    <property type="entry name" value="HYBRID SIGNAL TRANSDUCTION HISTIDINE KINASE J"/>
    <property type="match status" value="1"/>
</dbReference>
<feature type="transmembrane region" description="Helical" evidence="17">
    <location>
        <begin position="176"/>
        <end position="197"/>
    </location>
</feature>
<feature type="modified residue" description="4-aspartylphosphate" evidence="16">
    <location>
        <position position="732"/>
    </location>
</feature>
<dbReference type="InterPro" id="IPR008207">
    <property type="entry name" value="Sig_transdc_His_kin_Hpt_dom"/>
</dbReference>
<comment type="subcellular location">
    <subcellularLocation>
        <location evidence="2">Cell inner membrane</location>
        <topology evidence="2">Multi-pass membrane protein</topology>
    </subcellularLocation>
</comment>
<dbReference type="SMART" id="SM00388">
    <property type="entry name" value="HisKA"/>
    <property type="match status" value="1"/>
</dbReference>
<dbReference type="CDD" id="cd17546">
    <property type="entry name" value="REC_hyHK_CKI1_RcsC-like"/>
    <property type="match status" value="1"/>
</dbReference>
<dbReference type="Gene3D" id="1.20.120.160">
    <property type="entry name" value="HPT domain"/>
    <property type="match status" value="1"/>
</dbReference>
<dbReference type="InterPro" id="IPR011006">
    <property type="entry name" value="CheY-like_superfamily"/>
</dbReference>
<evidence type="ECO:0000259" key="18">
    <source>
        <dbReference type="PROSITE" id="PS50109"/>
    </source>
</evidence>
<evidence type="ECO:0000256" key="1">
    <source>
        <dbReference type="ARBA" id="ARBA00000085"/>
    </source>
</evidence>
<dbReference type="EMBL" id="CP154858">
    <property type="protein sequence ID" value="XDT73810.1"/>
    <property type="molecule type" value="Genomic_DNA"/>
</dbReference>
<evidence type="ECO:0000259" key="21">
    <source>
        <dbReference type="PROSITE" id="PS50894"/>
    </source>
</evidence>
<evidence type="ECO:0000256" key="16">
    <source>
        <dbReference type="PROSITE-ProRule" id="PRU00169"/>
    </source>
</evidence>
<evidence type="ECO:0000256" key="6">
    <source>
        <dbReference type="ARBA" id="ARBA00022553"/>
    </source>
</evidence>
<evidence type="ECO:0000256" key="10">
    <source>
        <dbReference type="ARBA" id="ARBA00022777"/>
    </source>
</evidence>
<dbReference type="SMART" id="SM00448">
    <property type="entry name" value="REC"/>
    <property type="match status" value="1"/>
</dbReference>
<evidence type="ECO:0000256" key="14">
    <source>
        <dbReference type="ARBA" id="ARBA00023136"/>
    </source>
</evidence>
<dbReference type="SUPFAM" id="SSF47226">
    <property type="entry name" value="Histidine-containing phosphotransfer domain, HPT domain"/>
    <property type="match status" value="1"/>
</dbReference>
<organism evidence="22">
    <name type="scientific">Thermohahella caldifontis</name>
    <dbReference type="NCBI Taxonomy" id="3142973"/>
    <lineage>
        <taxon>Bacteria</taxon>
        <taxon>Pseudomonadati</taxon>
        <taxon>Pseudomonadota</taxon>
        <taxon>Gammaproteobacteria</taxon>
        <taxon>Oceanospirillales</taxon>
        <taxon>Hahellaceae</taxon>
        <taxon>Thermohahella</taxon>
    </lineage>
</organism>
<evidence type="ECO:0000256" key="2">
    <source>
        <dbReference type="ARBA" id="ARBA00004429"/>
    </source>
</evidence>
<evidence type="ECO:0000313" key="22">
    <source>
        <dbReference type="EMBL" id="XDT73810.1"/>
    </source>
</evidence>
<keyword evidence="7" id="KW-0808">Transferase</keyword>
<dbReference type="Pfam" id="PF01627">
    <property type="entry name" value="Hpt"/>
    <property type="match status" value="1"/>
</dbReference>
<keyword evidence="4" id="KW-1003">Cell membrane</keyword>
<evidence type="ECO:0000256" key="15">
    <source>
        <dbReference type="PROSITE-ProRule" id="PRU00110"/>
    </source>
</evidence>
<dbReference type="Gene3D" id="6.10.340.10">
    <property type="match status" value="1"/>
</dbReference>
<feature type="domain" description="Histidine kinase" evidence="18">
    <location>
        <begin position="298"/>
        <end position="520"/>
    </location>
</feature>
<dbReference type="PROSITE" id="PS50110">
    <property type="entry name" value="RESPONSE_REGULATORY"/>
    <property type="match status" value="1"/>
</dbReference>
<protein>
    <recommendedName>
        <fullName evidence="3">histidine kinase</fullName>
        <ecNumber evidence="3">2.7.13.3</ecNumber>
    </recommendedName>
</protein>
<dbReference type="SUPFAM" id="SSF52172">
    <property type="entry name" value="CheY-like"/>
    <property type="match status" value="1"/>
</dbReference>
<dbReference type="InterPro" id="IPR019247">
    <property type="entry name" value="Histidine_kinase_BarA_N"/>
</dbReference>
<keyword evidence="5" id="KW-0997">Cell inner membrane</keyword>
<dbReference type="InterPro" id="IPR036097">
    <property type="entry name" value="HisK_dim/P_sf"/>
</dbReference>
<dbReference type="SUPFAM" id="SSF47384">
    <property type="entry name" value="Homodimeric domain of signal transducing histidine kinase"/>
    <property type="match status" value="1"/>
</dbReference>
<keyword evidence="9" id="KW-0547">Nucleotide-binding</keyword>
<dbReference type="PROSITE" id="PS50109">
    <property type="entry name" value="HIS_KIN"/>
    <property type="match status" value="1"/>
</dbReference>
<dbReference type="Pfam" id="PF02518">
    <property type="entry name" value="HATPase_c"/>
    <property type="match status" value="1"/>
</dbReference>
<dbReference type="InterPro" id="IPR036641">
    <property type="entry name" value="HPT_dom_sf"/>
</dbReference>
<evidence type="ECO:0000256" key="13">
    <source>
        <dbReference type="ARBA" id="ARBA00023012"/>
    </source>
</evidence>
<dbReference type="FunFam" id="1.10.287.130:FF:000003">
    <property type="entry name" value="Histidine kinase"/>
    <property type="match status" value="1"/>
</dbReference>
<keyword evidence="6 16" id="KW-0597">Phosphoprotein</keyword>
<dbReference type="KEGG" id="tcd:AAIA72_07540"/>
<dbReference type="CDD" id="cd00082">
    <property type="entry name" value="HisKA"/>
    <property type="match status" value="1"/>
</dbReference>
<dbReference type="RefSeq" id="WP_369602789.1">
    <property type="nucleotide sequence ID" value="NZ_CP154858.1"/>
</dbReference>
<dbReference type="PRINTS" id="PR00344">
    <property type="entry name" value="BCTRLSENSOR"/>
</dbReference>
<evidence type="ECO:0000256" key="7">
    <source>
        <dbReference type="ARBA" id="ARBA00022679"/>
    </source>
</evidence>
<dbReference type="Pfam" id="PF00072">
    <property type="entry name" value="Response_reg"/>
    <property type="match status" value="1"/>
</dbReference>
<keyword evidence="11" id="KW-0067">ATP-binding</keyword>
<evidence type="ECO:0000256" key="5">
    <source>
        <dbReference type="ARBA" id="ARBA00022519"/>
    </source>
</evidence>
<dbReference type="PANTHER" id="PTHR45339:SF1">
    <property type="entry name" value="HYBRID SIGNAL TRANSDUCTION HISTIDINE KINASE J"/>
    <property type="match status" value="1"/>
</dbReference>
<dbReference type="InterPro" id="IPR003660">
    <property type="entry name" value="HAMP_dom"/>
</dbReference>
<keyword evidence="10" id="KW-0418">Kinase</keyword>
<dbReference type="GO" id="GO:0005886">
    <property type="term" value="C:plasma membrane"/>
    <property type="evidence" value="ECO:0007669"/>
    <property type="project" value="UniProtKB-SubCell"/>
</dbReference>
<dbReference type="Gene3D" id="3.40.50.2300">
    <property type="match status" value="1"/>
</dbReference>
<keyword evidence="8 17" id="KW-0812">Transmembrane</keyword>
<dbReference type="GO" id="GO:0005524">
    <property type="term" value="F:ATP binding"/>
    <property type="evidence" value="ECO:0007669"/>
    <property type="project" value="UniProtKB-KW"/>
</dbReference>
<dbReference type="AlphaFoldDB" id="A0AB39V023"/>
<dbReference type="SMART" id="SM00387">
    <property type="entry name" value="HATPase_c"/>
    <property type="match status" value="1"/>
</dbReference>
<feature type="domain" description="Response regulatory" evidence="19">
    <location>
        <begin position="683"/>
        <end position="799"/>
    </location>
</feature>
<keyword evidence="12 17" id="KW-1133">Transmembrane helix</keyword>
<keyword evidence="13" id="KW-0902">Two-component regulatory system</keyword>
<evidence type="ECO:0000256" key="4">
    <source>
        <dbReference type="ARBA" id="ARBA00022475"/>
    </source>
</evidence>
<dbReference type="Pfam" id="PF09984">
    <property type="entry name" value="sCache_4"/>
    <property type="match status" value="1"/>
</dbReference>
<evidence type="ECO:0000256" key="3">
    <source>
        <dbReference type="ARBA" id="ARBA00012438"/>
    </source>
</evidence>
<dbReference type="InterPro" id="IPR003594">
    <property type="entry name" value="HATPase_dom"/>
</dbReference>
<evidence type="ECO:0000259" key="19">
    <source>
        <dbReference type="PROSITE" id="PS50110"/>
    </source>
</evidence>
<dbReference type="EC" id="2.7.13.3" evidence="3"/>
<evidence type="ECO:0000256" key="9">
    <source>
        <dbReference type="ARBA" id="ARBA00022741"/>
    </source>
</evidence>
<dbReference type="FunFam" id="3.30.565.10:FF:000010">
    <property type="entry name" value="Sensor histidine kinase RcsC"/>
    <property type="match status" value="1"/>
</dbReference>
<dbReference type="CDD" id="cd06225">
    <property type="entry name" value="HAMP"/>
    <property type="match status" value="1"/>
</dbReference>
<evidence type="ECO:0000259" key="20">
    <source>
        <dbReference type="PROSITE" id="PS50885"/>
    </source>
</evidence>
<dbReference type="CDD" id="cd16922">
    <property type="entry name" value="HATPase_EvgS-ArcB-TorS-like"/>
    <property type="match status" value="1"/>
</dbReference>
<feature type="domain" description="HAMP" evidence="20">
    <location>
        <begin position="199"/>
        <end position="251"/>
    </location>
</feature>
<feature type="modified residue" description="Phosphohistidine" evidence="15">
    <location>
        <position position="883"/>
    </location>
</feature>
<evidence type="ECO:0000256" key="12">
    <source>
        <dbReference type="ARBA" id="ARBA00022989"/>
    </source>
</evidence>
<sequence length="956" mass="106135">MNQWRIRTKILLLALLPGIITTVSLAGLFLHTRFQDLEAMLQERGEAQARQLATAAEYGVFTGNRALLLTLTNAALEERDVRSVTIFDRRRQVIGHSGPSLLDPPGTRASLVDQLSRFDMGDIVRFSAPVHMQDVLADDVLALGAPDRKLASREPIGWVVVELSRVPTHLEKMNTLMRVAFISLAGLGTMVWLALLVSRQIGQPIRQIIQAVEQIGDGKLDTRVYTRSSPEFVALENGVNAMAEALARSTRDMQAHIDQATRDLQETLETIEIQNIDLDMARRAAIEASRVKSEFLANMSHEIRTPLNGIIGFTKLLLRSRLTNQQREQLSTILKSSEVLLTIINDILDFSKIEAGKLVLDSAPLDLRDIMEDVLTMLAPSAHEKNLDLALLVYEDVPTRILGDALRIKQIITNLVSNAIKFTQSGEVVVRAELEDREDENRTWIRISVQDTGVGLSRIQRDTLFNAFSQADASTARRFGGTGLGLVICKRLIKQMGGDIDLESELGKGSTFWISLPAKVIPDTAAPSTENLLVGEKAVYLEHQPRTGLAVGHLLNHLGLDVTCVDDSETLLRTLRAAQAEGQGFGVAILGITRHHLLSSRYRKLVQEIEMELDCRTLILHPTLEESGTLPDLLKLASAYVLKPPKLTSLADALTQILRGEHPSAVSAPEQPALPASGPDVPHVLAVDDNPANLKLIEAFLRELQVQVTVCNSGYEAIKLSRQHHFDLVFMDVQMPGMDGIETTQRLREDTRQRHLPVVALTAHALSEERDMLLRSGFDDYLAKPIDENRLREVITRFTGFRFDAGEDEAETDDSRGGKRFSPSRRTASACFDAEESIRLSGGRTELAEELFCMMLDALPDDRRKIESAWQAGDRDALKAHTHKLHGATRYCGVPALRESTYTLETCLKTRPDEAGPLVTKLLEEIDRLSVWAERNDWQSLLRARDDQDQARAAGA</sequence>
<dbReference type="SUPFAM" id="SSF158472">
    <property type="entry name" value="HAMP domain-like"/>
    <property type="match status" value="1"/>
</dbReference>
<dbReference type="InterPro" id="IPR001789">
    <property type="entry name" value="Sig_transdc_resp-reg_receiver"/>
</dbReference>
<dbReference type="GO" id="GO:0000155">
    <property type="term" value="F:phosphorelay sensor kinase activity"/>
    <property type="evidence" value="ECO:0007669"/>
    <property type="project" value="InterPro"/>
</dbReference>
<dbReference type="Pfam" id="PF00672">
    <property type="entry name" value="HAMP"/>
    <property type="match status" value="1"/>
</dbReference>
<gene>
    <name evidence="22" type="ORF">AAIA72_07540</name>
</gene>
<evidence type="ECO:0000256" key="8">
    <source>
        <dbReference type="ARBA" id="ARBA00022692"/>
    </source>
</evidence>
<dbReference type="InterPro" id="IPR003661">
    <property type="entry name" value="HisK_dim/P_dom"/>
</dbReference>
<reference evidence="22" key="1">
    <citation type="submission" date="2024-05" db="EMBL/GenBank/DDBJ databases">
        <title>Genome sequencing of novel strain.</title>
        <authorList>
            <person name="Ganbat D."/>
            <person name="Ganbat S."/>
            <person name="Lee S.-J."/>
        </authorList>
    </citation>
    <scope>NUCLEOTIDE SEQUENCE</scope>
    <source>
        <strain evidence="22">SMD15-11</strain>
    </source>
</reference>
<accession>A0AB39V023</accession>
<dbReference type="PROSITE" id="PS50894">
    <property type="entry name" value="HPT"/>
    <property type="match status" value="1"/>
</dbReference>
<dbReference type="InterPro" id="IPR036890">
    <property type="entry name" value="HATPase_C_sf"/>
</dbReference>
<comment type="catalytic activity">
    <reaction evidence="1">
        <text>ATP + protein L-histidine = ADP + protein N-phospho-L-histidine.</text>
        <dbReference type="EC" id="2.7.13.3"/>
    </reaction>
</comment>
<evidence type="ECO:0000256" key="17">
    <source>
        <dbReference type="SAM" id="Phobius"/>
    </source>
</evidence>
<proteinExistence type="predicted"/>
<dbReference type="InterPro" id="IPR004358">
    <property type="entry name" value="Sig_transdc_His_kin-like_C"/>
</dbReference>